<name>A0ABW4SPI8_9ACTN</name>
<comment type="caution">
    <text evidence="2">The sequence shown here is derived from an EMBL/GenBank/DDBJ whole genome shotgun (WGS) entry which is preliminary data.</text>
</comment>
<dbReference type="RefSeq" id="WP_379570084.1">
    <property type="nucleotide sequence ID" value="NZ_JBHUFV010000007.1"/>
</dbReference>
<dbReference type="InterPro" id="IPR050266">
    <property type="entry name" value="AB_hydrolase_sf"/>
</dbReference>
<dbReference type="PRINTS" id="PR00111">
    <property type="entry name" value="ABHYDROLASE"/>
</dbReference>
<feature type="domain" description="AB hydrolase-1" evidence="1">
    <location>
        <begin position="75"/>
        <end position="227"/>
    </location>
</feature>
<dbReference type="PANTHER" id="PTHR43798">
    <property type="entry name" value="MONOACYLGLYCEROL LIPASE"/>
    <property type="match status" value="1"/>
</dbReference>
<dbReference type="InterPro" id="IPR000073">
    <property type="entry name" value="AB_hydrolase_1"/>
</dbReference>
<dbReference type="Pfam" id="PF00561">
    <property type="entry name" value="Abhydrolase_1"/>
    <property type="match status" value="1"/>
</dbReference>
<evidence type="ECO:0000259" key="1">
    <source>
        <dbReference type="Pfam" id="PF00561"/>
    </source>
</evidence>
<dbReference type="PANTHER" id="PTHR43798:SF33">
    <property type="entry name" value="HYDROLASE, PUTATIVE (AFU_ORTHOLOGUE AFUA_2G14860)-RELATED"/>
    <property type="match status" value="1"/>
</dbReference>
<dbReference type="Proteomes" id="UP001597368">
    <property type="component" value="Unassembled WGS sequence"/>
</dbReference>
<organism evidence="2 3">
    <name type="scientific">Nonomuraea mangrovi</name>
    <dbReference type="NCBI Taxonomy" id="2316207"/>
    <lineage>
        <taxon>Bacteria</taxon>
        <taxon>Bacillati</taxon>
        <taxon>Actinomycetota</taxon>
        <taxon>Actinomycetes</taxon>
        <taxon>Streptosporangiales</taxon>
        <taxon>Streptosporangiaceae</taxon>
        <taxon>Nonomuraea</taxon>
    </lineage>
</organism>
<evidence type="ECO:0000313" key="2">
    <source>
        <dbReference type="EMBL" id="MFD1931074.1"/>
    </source>
</evidence>
<protein>
    <submittedName>
        <fullName evidence="2">Alpha/beta fold hydrolase</fullName>
    </submittedName>
</protein>
<dbReference type="InterPro" id="IPR029058">
    <property type="entry name" value="AB_hydrolase_fold"/>
</dbReference>
<dbReference type="GO" id="GO:0016787">
    <property type="term" value="F:hydrolase activity"/>
    <property type="evidence" value="ECO:0007669"/>
    <property type="project" value="UniProtKB-KW"/>
</dbReference>
<gene>
    <name evidence="2" type="ORF">ACFSKW_06235</name>
</gene>
<dbReference type="EMBL" id="JBHUFV010000007">
    <property type="protein sequence ID" value="MFD1931074.1"/>
    <property type="molecule type" value="Genomic_DNA"/>
</dbReference>
<evidence type="ECO:0000313" key="3">
    <source>
        <dbReference type="Proteomes" id="UP001597368"/>
    </source>
</evidence>
<dbReference type="SUPFAM" id="SSF53474">
    <property type="entry name" value="alpha/beta-Hydrolases"/>
    <property type="match status" value="1"/>
</dbReference>
<keyword evidence="3" id="KW-1185">Reference proteome</keyword>
<reference evidence="3" key="1">
    <citation type="journal article" date="2019" name="Int. J. Syst. Evol. Microbiol.">
        <title>The Global Catalogue of Microorganisms (GCM) 10K type strain sequencing project: providing services to taxonomists for standard genome sequencing and annotation.</title>
        <authorList>
            <consortium name="The Broad Institute Genomics Platform"/>
            <consortium name="The Broad Institute Genome Sequencing Center for Infectious Disease"/>
            <person name="Wu L."/>
            <person name="Ma J."/>
        </authorList>
    </citation>
    <scope>NUCLEOTIDE SEQUENCE [LARGE SCALE GENOMIC DNA]</scope>
    <source>
        <strain evidence="3">ICMP 6774ER</strain>
    </source>
</reference>
<proteinExistence type="predicted"/>
<dbReference type="Gene3D" id="3.40.50.1820">
    <property type="entry name" value="alpha/beta hydrolase"/>
    <property type="match status" value="1"/>
</dbReference>
<accession>A0ABW4SPI8</accession>
<sequence>MSAPPLAVLLFTPRGGEITGSARWSAMRMLRPFAARFDVRLVNRPVGLPATITMPELAQVYAERFAAAFEGPVPVLAISTGGSIALQLAADHPALVDRLVLGGTARTLGPLGRRAQRAYMTRALDGRRPSPALADIVTTSPLGRLLLRPLLWLSDGARGDRTDAVAVLHAEDGFDLGAGLGGISAPTLLIQGAKDLVYPLELARETVDGIPRARLVVYENRGHNATFTDRRFARDALAFLCR</sequence>
<keyword evidence="2" id="KW-0378">Hydrolase</keyword>